<keyword evidence="2" id="KW-0472">Membrane</keyword>
<feature type="domain" description="NodB homology" evidence="3">
    <location>
        <begin position="90"/>
        <end position="281"/>
    </location>
</feature>
<gene>
    <name evidence="4" type="ORF">E4582_09550</name>
</gene>
<dbReference type="Pfam" id="PF01522">
    <property type="entry name" value="Polysacc_deac_1"/>
    <property type="match status" value="1"/>
</dbReference>
<dbReference type="AlphaFoldDB" id="A0A4Z1R6A0"/>
<dbReference type="PANTHER" id="PTHR10587">
    <property type="entry name" value="GLYCOSYL TRANSFERASE-RELATED"/>
    <property type="match status" value="1"/>
</dbReference>
<feature type="region of interest" description="Disordered" evidence="1">
    <location>
        <begin position="1"/>
        <end position="20"/>
    </location>
</feature>
<feature type="transmembrane region" description="Helical" evidence="2">
    <location>
        <begin position="32"/>
        <end position="50"/>
    </location>
</feature>
<keyword evidence="2" id="KW-1133">Transmembrane helix</keyword>
<dbReference type="Proteomes" id="UP000298681">
    <property type="component" value="Unassembled WGS sequence"/>
</dbReference>
<dbReference type="InterPro" id="IPR050248">
    <property type="entry name" value="Polysacc_deacetylase_ArnD"/>
</dbReference>
<evidence type="ECO:0000256" key="1">
    <source>
        <dbReference type="SAM" id="MobiDB-lite"/>
    </source>
</evidence>
<dbReference type="EMBL" id="SPUH01000001">
    <property type="protein sequence ID" value="TKS54980.1"/>
    <property type="molecule type" value="Genomic_DNA"/>
</dbReference>
<dbReference type="InterPro" id="IPR011330">
    <property type="entry name" value="Glyco_hydro/deAcase_b/a-brl"/>
</dbReference>
<proteinExistence type="predicted"/>
<name>A0A4Z1R6A0_9GAMM</name>
<dbReference type="Gene3D" id="3.20.20.370">
    <property type="entry name" value="Glycoside hydrolase/deacetylase"/>
    <property type="match status" value="1"/>
</dbReference>
<dbReference type="CDD" id="cd10917">
    <property type="entry name" value="CE4_NodB_like_6s_7s"/>
    <property type="match status" value="1"/>
</dbReference>
<dbReference type="GO" id="GO:0016810">
    <property type="term" value="F:hydrolase activity, acting on carbon-nitrogen (but not peptide) bonds"/>
    <property type="evidence" value="ECO:0007669"/>
    <property type="project" value="InterPro"/>
</dbReference>
<accession>A0A4Z1R6A0</accession>
<organism evidence="4 5">
    <name type="scientific">Luteimonas yindakuii</name>
    <dbReference type="NCBI Taxonomy" id="2565782"/>
    <lineage>
        <taxon>Bacteria</taxon>
        <taxon>Pseudomonadati</taxon>
        <taxon>Pseudomonadota</taxon>
        <taxon>Gammaproteobacteria</taxon>
        <taxon>Lysobacterales</taxon>
        <taxon>Lysobacteraceae</taxon>
        <taxon>Luteimonas</taxon>
    </lineage>
</organism>
<dbReference type="InterPro" id="IPR002509">
    <property type="entry name" value="NODB_dom"/>
</dbReference>
<keyword evidence="2" id="KW-0812">Transmembrane</keyword>
<evidence type="ECO:0000313" key="5">
    <source>
        <dbReference type="Proteomes" id="UP000298681"/>
    </source>
</evidence>
<evidence type="ECO:0000259" key="3">
    <source>
        <dbReference type="PROSITE" id="PS51677"/>
    </source>
</evidence>
<dbReference type="PROSITE" id="PS51677">
    <property type="entry name" value="NODB"/>
    <property type="match status" value="1"/>
</dbReference>
<dbReference type="PANTHER" id="PTHR10587:SF137">
    <property type="entry name" value="4-DEOXY-4-FORMAMIDO-L-ARABINOSE-PHOSPHOUNDECAPRENOL DEFORMYLASE ARND-RELATED"/>
    <property type="match status" value="1"/>
</dbReference>
<evidence type="ECO:0000313" key="4">
    <source>
        <dbReference type="EMBL" id="TKS54980.1"/>
    </source>
</evidence>
<comment type="caution">
    <text evidence="4">The sequence shown here is derived from an EMBL/GenBank/DDBJ whole genome shotgun (WGS) entry which is preliminary data.</text>
</comment>
<dbReference type="SUPFAM" id="SSF88713">
    <property type="entry name" value="Glycoside hydrolase/deacetylase"/>
    <property type="match status" value="1"/>
</dbReference>
<evidence type="ECO:0000256" key="2">
    <source>
        <dbReference type="SAM" id="Phobius"/>
    </source>
</evidence>
<dbReference type="GO" id="GO:0005975">
    <property type="term" value="P:carbohydrate metabolic process"/>
    <property type="evidence" value="ECO:0007669"/>
    <property type="project" value="InterPro"/>
</dbReference>
<reference evidence="4 5" key="1">
    <citation type="submission" date="2019-01" db="EMBL/GenBank/DDBJ databases">
        <authorList>
            <person name="Zhang S."/>
        </authorList>
    </citation>
    <scope>NUCLEOTIDE SEQUENCE [LARGE SCALE GENOMIC DNA]</scope>
    <source>
        <strain evidence="4 5">1626</strain>
    </source>
</reference>
<feature type="compositionally biased region" description="Basic and acidic residues" evidence="1">
    <location>
        <begin position="1"/>
        <end position="11"/>
    </location>
</feature>
<sequence length="302" mass="32990">MSARETQRPPQHDPTPVAGADLLRVPSHPHAWIWWVGASQLAVIAIWLAWGWRAGLPALLLSHALVLVPVFRARSQVYAPVLSRLPLDTRRVWLTIDDGPSDDTLPILDLLDRHQAKATFFLVGARAQARPQLVAEIVRRGHGVGNHSHTHPQAWFWALGPRRMRDEVLRAQATLTTLTGQPPRWFRSVVGMTNPFVAAPLRDAGLTRVAWNARGYDAVRADPATVVARIERDLAPGAIVLLHEGAPHGRSVETIALLLRRLDALGYGSVLPEALMGASAAPCAAAMERPQPSLPVAIADEH</sequence>
<protein>
    <submittedName>
        <fullName evidence="4">Polysaccharide deacetylase family protein</fullName>
    </submittedName>
</protein>
<keyword evidence="5" id="KW-1185">Reference proteome</keyword>